<gene>
    <name evidence="1" type="ORF">H9I51_20015</name>
</gene>
<protein>
    <submittedName>
        <fullName evidence="1">Uncharacterized protein</fullName>
    </submittedName>
</protein>
<organism evidence="1">
    <name type="scientific">Salmonella enterica</name>
    <name type="common">Salmonella choleraesuis</name>
    <dbReference type="NCBI Taxonomy" id="28901"/>
    <lineage>
        <taxon>Bacteria</taxon>
        <taxon>Pseudomonadati</taxon>
        <taxon>Pseudomonadota</taxon>
        <taxon>Gammaproteobacteria</taxon>
        <taxon>Enterobacterales</taxon>
        <taxon>Enterobacteriaceae</taxon>
        <taxon>Salmonella</taxon>
    </lineage>
</organism>
<dbReference type="RefSeq" id="WP_187973447.1">
    <property type="nucleotide sequence ID" value="NZ_CP061159.1"/>
</dbReference>
<accession>A0A7H0RWT3</accession>
<reference evidence="1" key="1">
    <citation type="submission" date="2020-09" db="EMBL/GenBank/DDBJ databases">
        <title>Complete genome sequence of Salmonella enterica strain K_SA184, multidrug resistance bacterium isolated from lamb (Ovis aries).</title>
        <authorList>
            <person name="Kim H.B."/>
        </authorList>
    </citation>
    <scope>NUCLEOTIDE SEQUENCE</scope>
    <source>
        <strain evidence="1">K_SA184</strain>
    </source>
</reference>
<name>A0A7H0RWT3_SALER</name>
<sequence>MKKVLVFFNSQPAELVKTLREVNTIRRVYPNGEEAHLKIMLSGIHSVGRKKCEIFIAADRNLENEEIISAANALL</sequence>
<evidence type="ECO:0000313" key="1">
    <source>
        <dbReference type="EMBL" id="QNQ76286.1"/>
    </source>
</evidence>
<dbReference type="AlphaFoldDB" id="A0A7H0RWT3"/>
<proteinExistence type="predicted"/>
<dbReference type="EMBL" id="CP061159">
    <property type="protein sequence ID" value="QNQ76286.1"/>
    <property type="molecule type" value="Genomic_DNA"/>
</dbReference>